<feature type="chain" id="PRO_5035213157" description="DUF481 domain-containing protein" evidence="1">
    <location>
        <begin position="36"/>
        <end position="351"/>
    </location>
</feature>
<dbReference type="AlphaFoldDB" id="A0A8J2XYC4"/>
<feature type="signal peptide" evidence="1">
    <location>
        <begin position="1"/>
        <end position="35"/>
    </location>
</feature>
<evidence type="ECO:0000256" key="1">
    <source>
        <dbReference type="SAM" id="SignalP"/>
    </source>
</evidence>
<organism evidence="2 3">
    <name type="scientific">Oxalicibacterium flavum</name>
    <dbReference type="NCBI Taxonomy" id="179467"/>
    <lineage>
        <taxon>Bacteria</taxon>
        <taxon>Pseudomonadati</taxon>
        <taxon>Pseudomonadota</taxon>
        <taxon>Betaproteobacteria</taxon>
        <taxon>Burkholderiales</taxon>
        <taxon>Oxalobacteraceae</taxon>
        <taxon>Oxalicibacterium</taxon>
    </lineage>
</organism>
<keyword evidence="1" id="KW-0732">Signal</keyword>
<keyword evidence="3" id="KW-1185">Reference proteome</keyword>
<evidence type="ECO:0000313" key="3">
    <source>
        <dbReference type="Proteomes" id="UP000620266"/>
    </source>
</evidence>
<dbReference type="EMBL" id="BMCG01000001">
    <property type="protein sequence ID" value="GGB96676.1"/>
    <property type="molecule type" value="Genomic_DNA"/>
</dbReference>
<protein>
    <recommendedName>
        <fullName evidence="4">DUF481 domain-containing protein</fullName>
    </recommendedName>
</protein>
<evidence type="ECO:0000313" key="2">
    <source>
        <dbReference type="EMBL" id="GGB96676.1"/>
    </source>
</evidence>
<dbReference type="RefSeq" id="WP_188394348.1">
    <property type="nucleotide sequence ID" value="NZ_BMCG01000001.1"/>
</dbReference>
<gene>
    <name evidence="2" type="ORF">GCM10007205_02450</name>
</gene>
<reference evidence="2" key="1">
    <citation type="journal article" date="2014" name="Int. J. Syst. Evol. Microbiol.">
        <title>Complete genome sequence of Corynebacterium casei LMG S-19264T (=DSM 44701T), isolated from a smear-ripened cheese.</title>
        <authorList>
            <consortium name="US DOE Joint Genome Institute (JGI-PGF)"/>
            <person name="Walter F."/>
            <person name="Albersmeier A."/>
            <person name="Kalinowski J."/>
            <person name="Ruckert C."/>
        </authorList>
    </citation>
    <scope>NUCLEOTIDE SEQUENCE</scope>
    <source>
        <strain evidence="2">CCM 7086</strain>
    </source>
</reference>
<sequence length="351" mass="38971">MSIGNISHPSFSSVRVRIFRLLAILLAFTFSAAHAATVTLNNGDRISGTLKDMNDNTLVFESAVFGEIKIPFDQVSTLVSDDEVRISLKDGAAIKGRVALQEDGAVAITEAPAAAPRTVPRQQLAALNPPIIDESMQYSGRIDLGGAFNRGNSTDDKLNVNGELVARDLKNRYTLGWEFNEASSAEVTTTSNRRLLAKYDRFLTEKDYIFFSAKAENDKMADLELRTSLGSGYGRQFIDTERTRFSGEVGLNYVKERYYVAPDESFPTLSLGMKYDRKFWDDKLVFFEYLSVDASLEDASDTLVRNRVGFRVPIAKGLNLSTQFNVDYDNQPAPGKRNTDRALVVSIGYGF</sequence>
<dbReference type="Pfam" id="PF04338">
    <property type="entry name" value="DUF481"/>
    <property type="match status" value="1"/>
</dbReference>
<evidence type="ECO:0008006" key="4">
    <source>
        <dbReference type="Google" id="ProtNLM"/>
    </source>
</evidence>
<name>A0A8J2XYC4_9BURK</name>
<reference evidence="2" key="2">
    <citation type="submission" date="2020-09" db="EMBL/GenBank/DDBJ databases">
        <authorList>
            <person name="Sun Q."/>
            <person name="Sedlacek I."/>
        </authorList>
    </citation>
    <scope>NUCLEOTIDE SEQUENCE</scope>
    <source>
        <strain evidence="2">CCM 7086</strain>
    </source>
</reference>
<accession>A0A8J2XYC4</accession>
<proteinExistence type="predicted"/>
<dbReference type="InterPro" id="IPR007433">
    <property type="entry name" value="DUF481"/>
</dbReference>
<comment type="caution">
    <text evidence="2">The sequence shown here is derived from an EMBL/GenBank/DDBJ whole genome shotgun (WGS) entry which is preliminary data.</text>
</comment>
<dbReference type="Proteomes" id="UP000620266">
    <property type="component" value="Unassembled WGS sequence"/>
</dbReference>